<reference evidence="10" key="1">
    <citation type="journal article" date="2014" name="Int. J. Syst. Evol. Microbiol.">
        <title>Complete genome sequence of Corynebacterium casei LMG S-19264T (=DSM 44701T), isolated from a smear-ripened cheese.</title>
        <authorList>
            <consortium name="US DOE Joint Genome Institute (JGI-PGF)"/>
            <person name="Walter F."/>
            <person name="Albersmeier A."/>
            <person name="Kalinowski J."/>
            <person name="Ruckert C."/>
        </authorList>
    </citation>
    <scope>NUCLEOTIDE SEQUENCE</scope>
    <source>
        <strain evidence="10">KCTC 23224</strain>
    </source>
</reference>
<dbReference type="EC" id="2.5.1.15" evidence="4"/>
<reference evidence="10" key="2">
    <citation type="submission" date="2020-09" db="EMBL/GenBank/DDBJ databases">
        <authorList>
            <person name="Sun Q."/>
            <person name="Kim S."/>
        </authorList>
    </citation>
    <scope>NUCLEOTIDE SEQUENCE</scope>
    <source>
        <strain evidence="10">KCTC 23224</strain>
    </source>
</reference>
<dbReference type="InterPro" id="IPR006390">
    <property type="entry name" value="DHP_synth_dom"/>
</dbReference>
<comment type="catalytic activity">
    <reaction evidence="1">
        <text>(7,8-dihydropterin-6-yl)methyl diphosphate + 4-aminobenzoate = 7,8-dihydropteroate + diphosphate</text>
        <dbReference type="Rhea" id="RHEA:19949"/>
        <dbReference type="ChEBI" id="CHEBI:17836"/>
        <dbReference type="ChEBI" id="CHEBI:17839"/>
        <dbReference type="ChEBI" id="CHEBI:33019"/>
        <dbReference type="ChEBI" id="CHEBI:72950"/>
        <dbReference type="EC" id="2.5.1.15"/>
    </reaction>
</comment>
<dbReference type="InterPro" id="IPR011005">
    <property type="entry name" value="Dihydropteroate_synth-like_sf"/>
</dbReference>
<protein>
    <recommendedName>
        <fullName evidence="4">dihydropteroate synthase</fullName>
        <ecNumber evidence="4">2.5.1.15</ecNumber>
    </recommendedName>
</protein>
<gene>
    <name evidence="10" type="primary">folP</name>
    <name evidence="10" type="ORF">GCM10008106_14030</name>
</gene>
<dbReference type="SUPFAM" id="SSF51717">
    <property type="entry name" value="Dihydropteroate synthetase-like"/>
    <property type="match status" value="1"/>
</dbReference>
<evidence type="ECO:0000313" key="10">
    <source>
        <dbReference type="EMBL" id="GHB34047.1"/>
    </source>
</evidence>
<dbReference type="GO" id="GO:0004156">
    <property type="term" value="F:dihydropteroate synthase activity"/>
    <property type="evidence" value="ECO:0007669"/>
    <property type="project" value="UniProtKB-EC"/>
</dbReference>
<feature type="domain" description="Pterin-binding" evidence="9">
    <location>
        <begin position="1"/>
        <end position="251"/>
    </location>
</feature>
<dbReference type="PROSITE" id="PS50972">
    <property type="entry name" value="PTERIN_BINDING"/>
    <property type="match status" value="1"/>
</dbReference>
<evidence type="ECO:0000259" key="9">
    <source>
        <dbReference type="PROSITE" id="PS50972"/>
    </source>
</evidence>
<sequence>MGILNLTPDSFFEGSRVKLEEAALLQKATQMVEEGVDIFDIGGYSTRPGASEVSEDEECQRTVWAVSLIKEKFPEKWISIDTFRAKVAKEAVHAGADIVNDIAAGELDSAMIPTVGQLNVPYIAMHMRGNPQTMQNLTTYEDILKEMLLFFHKKNQECIAAGIRDIILDPGFGFAKTLEQNYWILKNLSYFKNISRPILVGLSRKSMIYKKLGVNAENSLNGTTALHMVSLISGAQVLRVHDVLEAKQTIELYKQVYH</sequence>
<evidence type="ECO:0000256" key="5">
    <source>
        <dbReference type="ARBA" id="ARBA00022679"/>
    </source>
</evidence>
<evidence type="ECO:0000256" key="4">
    <source>
        <dbReference type="ARBA" id="ARBA00012458"/>
    </source>
</evidence>
<dbReference type="Proteomes" id="UP000642809">
    <property type="component" value="Unassembled WGS sequence"/>
</dbReference>
<proteinExistence type="predicted"/>
<dbReference type="GO" id="GO:0046872">
    <property type="term" value="F:metal ion binding"/>
    <property type="evidence" value="ECO:0007669"/>
    <property type="project" value="UniProtKB-KW"/>
</dbReference>
<evidence type="ECO:0000256" key="2">
    <source>
        <dbReference type="ARBA" id="ARBA00001946"/>
    </source>
</evidence>
<dbReference type="GO" id="GO:0046654">
    <property type="term" value="P:tetrahydrofolate biosynthetic process"/>
    <property type="evidence" value="ECO:0007669"/>
    <property type="project" value="TreeGrafter"/>
</dbReference>
<organism evidence="10 11">
    <name type="scientific">Mongoliitalea lutea</name>
    <dbReference type="NCBI Taxonomy" id="849756"/>
    <lineage>
        <taxon>Bacteria</taxon>
        <taxon>Pseudomonadati</taxon>
        <taxon>Bacteroidota</taxon>
        <taxon>Cytophagia</taxon>
        <taxon>Cytophagales</taxon>
        <taxon>Cyclobacteriaceae</taxon>
        <taxon>Mongoliitalea</taxon>
    </lineage>
</organism>
<evidence type="ECO:0000256" key="8">
    <source>
        <dbReference type="ARBA" id="ARBA00022909"/>
    </source>
</evidence>
<dbReference type="PANTHER" id="PTHR20941:SF1">
    <property type="entry name" value="FOLIC ACID SYNTHESIS PROTEIN FOL1"/>
    <property type="match status" value="1"/>
</dbReference>
<dbReference type="NCBIfam" id="TIGR01496">
    <property type="entry name" value="DHPS"/>
    <property type="match status" value="1"/>
</dbReference>
<evidence type="ECO:0000256" key="3">
    <source>
        <dbReference type="ARBA" id="ARBA00004763"/>
    </source>
</evidence>
<dbReference type="EMBL" id="BMYF01000007">
    <property type="protein sequence ID" value="GHB34047.1"/>
    <property type="molecule type" value="Genomic_DNA"/>
</dbReference>
<keyword evidence="7" id="KW-0460">Magnesium</keyword>
<evidence type="ECO:0000313" key="11">
    <source>
        <dbReference type="Proteomes" id="UP000642809"/>
    </source>
</evidence>
<dbReference type="Gene3D" id="3.20.20.20">
    <property type="entry name" value="Dihydropteroate synthase-like"/>
    <property type="match status" value="1"/>
</dbReference>
<dbReference type="GO" id="GO:0005829">
    <property type="term" value="C:cytosol"/>
    <property type="evidence" value="ECO:0007669"/>
    <property type="project" value="TreeGrafter"/>
</dbReference>
<keyword evidence="6" id="KW-0479">Metal-binding</keyword>
<keyword evidence="11" id="KW-1185">Reference proteome</keyword>
<keyword evidence="8" id="KW-0289">Folate biosynthesis</keyword>
<dbReference type="CDD" id="cd00739">
    <property type="entry name" value="DHPS"/>
    <property type="match status" value="1"/>
</dbReference>
<comment type="pathway">
    <text evidence="3">Cofactor biosynthesis; tetrahydrofolate biosynthesis; 7,8-dihydrofolate from 2-amino-4-hydroxy-6-hydroxymethyl-7,8-dihydropteridine diphosphate and 4-aminobenzoate: step 1/2.</text>
</comment>
<dbReference type="InterPro" id="IPR045031">
    <property type="entry name" value="DHP_synth-like"/>
</dbReference>
<comment type="cofactor">
    <cofactor evidence="2">
        <name>Mg(2+)</name>
        <dbReference type="ChEBI" id="CHEBI:18420"/>
    </cofactor>
</comment>
<name>A0A8J3CVB3_9BACT</name>
<accession>A0A8J3CVB3</accession>
<dbReference type="GO" id="GO:0046656">
    <property type="term" value="P:folic acid biosynthetic process"/>
    <property type="evidence" value="ECO:0007669"/>
    <property type="project" value="UniProtKB-KW"/>
</dbReference>
<comment type="caution">
    <text evidence="10">The sequence shown here is derived from an EMBL/GenBank/DDBJ whole genome shotgun (WGS) entry which is preliminary data.</text>
</comment>
<evidence type="ECO:0000256" key="1">
    <source>
        <dbReference type="ARBA" id="ARBA00000012"/>
    </source>
</evidence>
<evidence type="ECO:0000256" key="6">
    <source>
        <dbReference type="ARBA" id="ARBA00022723"/>
    </source>
</evidence>
<evidence type="ECO:0000256" key="7">
    <source>
        <dbReference type="ARBA" id="ARBA00022842"/>
    </source>
</evidence>
<dbReference type="AlphaFoldDB" id="A0A8J3CVB3"/>
<dbReference type="InterPro" id="IPR000489">
    <property type="entry name" value="Pterin-binding_dom"/>
</dbReference>
<dbReference type="PANTHER" id="PTHR20941">
    <property type="entry name" value="FOLATE SYNTHESIS PROTEINS"/>
    <property type="match status" value="1"/>
</dbReference>
<keyword evidence="5" id="KW-0808">Transferase</keyword>
<dbReference type="Pfam" id="PF00809">
    <property type="entry name" value="Pterin_bind"/>
    <property type="match status" value="1"/>
</dbReference>